<name>A0A6G3XK26_9ACTN</name>
<sequence length="191" mass="20676">HRSDPAEYAERYEAWLDEFEARGATAVGFGWITLRKSAAAAAGNPSIVVEEWPHAVQQPLGQAVQEHFARQDYLRDQDDAALLAGHFVLAAEVVQEQVGMPGAEDPEHVVLRQHRGMMRATKVDAVAAGFAGVCDGSLPAGRILDAIAQLMAEDPVLLRDRTPQAIRLLVEEGFLEPAPGARRRTPGPVGQ</sequence>
<reference evidence="2" key="1">
    <citation type="submission" date="2020-01" db="EMBL/GenBank/DDBJ databases">
        <title>Insect and environment-associated Actinomycetes.</title>
        <authorList>
            <person name="Currrie C."/>
            <person name="Chevrette M."/>
            <person name="Carlson C."/>
            <person name="Stubbendieck R."/>
            <person name="Wendt-Pienkowski E."/>
        </authorList>
    </citation>
    <scope>NUCLEOTIDE SEQUENCE</scope>
    <source>
        <strain evidence="2">SID7499</strain>
    </source>
</reference>
<comment type="caution">
    <text evidence="2">The sequence shown here is derived from an EMBL/GenBank/DDBJ whole genome shotgun (WGS) entry which is preliminary data.</text>
</comment>
<dbReference type="GO" id="GO:0016740">
    <property type="term" value="F:transferase activity"/>
    <property type="evidence" value="ECO:0007669"/>
    <property type="project" value="UniProtKB-KW"/>
</dbReference>
<evidence type="ECO:0000313" key="2">
    <source>
        <dbReference type="EMBL" id="NEE18037.1"/>
    </source>
</evidence>
<protein>
    <submittedName>
        <fullName evidence="2">Transferase</fullName>
    </submittedName>
</protein>
<keyword evidence="2" id="KW-0808">Transferase</keyword>
<accession>A0A6G3XK26</accession>
<dbReference type="AlphaFoldDB" id="A0A6G3XK26"/>
<dbReference type="EMBL" id="JAAGMN010007076">
    <property type="protein sequence ID" value="NEE18037.1"/>
    <property type="molecule type" value="Genomic_DNA"/>
</dbReference>
<proteinExistence type="predicted"/>
<dbReference type="Pfam" id="PF25004">
    <property type="entry name" value="DUF7782"/>
    <property type="match status" value="1"/>
</dbReference>
<organism evidence="2">
    <name type="scientific">Streptomyces sp. SID7499</name>
    <dbReference type="NCBI Taxonomy" id="2706086"/>
    <lineage>
        <taxon>Bacteria</taxon>
        <taxon>Bacillati</taxon>
        <taxon>Actinomycetota</taxon>
        <taxon>Actinomycetes</taxon>
        <taxon>Kitasatosporales</taxon>
        <taxon>Streptomycetaceae</taxon>
        <taxon>Streptomyces</taxon>
    </lineage>
</organism>
<gene>
    <name evidence="2" type="ORF">G3M58_67690</name>
</gene>
<feature type="domain" description="DUF7782" evidence="1">
    <location>
        <begin position="66"/>
        <end position="177"/>
    </location>
</feature>
<dbReference type="InterPro" id="IPR056684">
    <property type="entry name" value="DUF7782"/>
</dbReference>
<evidence type="ECO:0000259" key="1">
    <source>
        <dbReference type="Pfam" id="PF25004"/>
    </source>
</evidence>
<feature type="non-terminal residue" evidence="2">
    <location>
        <position position="1"/>
    </location>
</feature>